<evidence type="ECO:0000313" key="2">
    <source>
        <dbReference type="Proteomes" id="UP000019471"/>
    </source>
</evidence>
<dbReference type="STRING" id="1182543.W9W8B3"/>
<reference evidence="1 2" key="1">
    <citation type="submission" date="2013-03" db="EMBL/GenBank/DDBJ databases">
        <title>The Genome Sequence of Cladophialophora psammophila CBS 110553.</title>
        <authorList>
            <consortium name="The Broad Institute Genomics Platform"/>
            <person name="Cuomo C."/>
            <person name="de Hoog S."/>
            <person name="Gorbushina A."/>
            <person name="Walker B."/>
            <person name="Young S.K."/>
            <person name="Zeng Q."/>
            <person name="Gargeya S."/>
            <person name="Fitzgerald M."/>
            <person name="Haas B."/>
            <person name="Abouelleil A."/>
            <person name="Allen A.W."/>
            <person name="Alvarado L."/>
            <person name="Arachchi H.M."/>
            <person name="Berlin A.M."/>
            <person name="Chapman S.B."/>
            <person name="Gainer-Dewar J."/>
            <person name="Goldberg J."/>
            <person name="Griggs A."/>
            <person name="Gujja S."/>
            <person name="Hansen M."/>
            <person name="Howarth C."/>
            <person name="Imamovic A."/>
            <person name="Ireland A."/>
            <person name="Larimer J."/>
            <person name="McCowan C."/>
            <person name="Murphy C."/>
            <person name="Pearson M."/>
            <person name="Poon T.W."/>
            <person name="Priest M."/>
            <person name="Roberts A."/>
            <person name="Saif S."/>
            <person name="Shea T."/>
            <person name="Sisk P."/>
            <person name="Sykes S."/>
            <person name="Wortman J."/>
            <person name="Nusbaum C."/>
            <person name="Birren B."/>
        </authorList>
    </citation>
    <scope>NUCLEOTIDE SEQUENCE [LARGE SCALE GENOMIC DNA]</scope>
    <source>
        <strain evidence="1 2">CBS 110553</strain>
    </source>
</reference>
<dbReference type="Proteomes" id="UP000019471">
    <property type="component" value="Unassembled WGS sequence"/>
</dbReference>
<organism evidence="1 2">
    <name type="scientific">Cladophialophora psammophila CBS 110553</name>
    <dbReference type="NCBI Taxonomy" id="1182543"/>
    <lineage>
        <taxon>Eukaryota</taxon>
        <taxon>Fungi</taxon>
        <taxon>Dikarya</taxon>
        <taxon>Ascomycota</taxon>
        <taxon>Pezizomycotina</taxon>
        <taxon>Eurotiomycetes</taxon>
        <taxon>Chaetothyriomycetidae</taxon>
        <taxon>Chaetothyriales</taxon>
        <taxon>Herpotrichiellaceae</taxon>
        <taxon>Cladophialophora</taxon>
    </lineage>
</organism>
<evidence type="ECO:0000313" key="1">
    <source>
        <dbReference type="EMBL" id="EXJ61235.1"/>
    </source>
</evidence>
<dbReference type="AlphaFoldDB" id="W9W8B3"/>
<accession>W9W8B3</accession>
<dbReference type="EMBL" id="AMGX01000030">
    <property type="protein sequence ID" value="EXJ61235.1"/>
    <property type="molecule type" value="Genomic_DNA"/>
</dbReference>
<protein>
    <recommendedName>
        <fullName evidence="3">Protein kinase domain-containing protein</fullName>
    </recommendedName>
</protein>
<dbReference type="HOGENOM" id="CLU_2831008_0_0_1"/>
<comment type="caution">
    <text evidence="1">The sequence shown here is derived from an EMBL/GenBank/DDBJ whole genome shotgun (WGS) entry which is preliminary data.</text>
</comment>
<gene>
    <name evidence="1" type="ORF">A1O5_12027</name>
</gene>
<dbReference type="Gene3D" id="3.30.200.20">
    <property type="entry name" value="Phosphorylase Kinase, domain 1"/>
    <property type="match status" value="1"/>
</dbReference>
<proteinExistence type="predicted"/>
<name>W9W8B3_9EURO</name>
<dbReference type="RefSeq" id="XP_007750786.1">
    <property type="nucleotide sequence ID" value="XM_007752596.1"/>
</dbReference>
<dbReference type="GeneID" id="19196713"/>
<evidence type="ECO:0008006" key="3">
    <source>
        <dbReference type="Google" id="ProtNLM"/>
    </source>
</evidence>
<keyword evidence="2" id="KW-1185">Reference proteome</keyword>
<sequence length="66" mass="7334">MPIAIRTVASKVRSYCSAQANNRKKIEEETLPNYNSSVFYPARIGEVLAPKYRVVDKLGFGAKSTV</sequence>
<dbReference type="OrthoDB" id="5979581at2759"/>